<dbReference type="GO" id="GO:0005737">
    <property type="term" value="C:cytoplasm"/>
    <property type="evidence" value="ECO:0007669"/>
    <property type="project" value="UniProtKB-SubCell"/>
</dbReference>
<protein>
    <recommendedName>
        <fullName evidence="13">Serine--tRNA ligase</fullName>
        <ecNumber evidence="4">6.1.1.11</ecNumber>
    </recommendedName>
    <alternativeName>
        <fullName evidence="11">Seryl-tRNA synthetase</fullName>
    </alternativeName>
    <alternativeName>
        <fullName evidence="12">Seryl-tRNA(Ser/Sec) synthetase</fullName>
    </alternativeName>
</protein>
<dbReference type="Gene3D" id="1.10.287.40">
    <property type="entry name" value="Serine-tRNA synthetase, tRNA binding domain"/>
    <property type="match status" value="1"/>
</dbReference>
<evidence type="ECO:0000256" key="4">
    <source>
        <dbReference type="ARBA" id="ARBA00012840"/>
    </source>
</evidence>
<dbReference type="InterPro" id="IPR006195">
    <property type="entry name" value="aa-tRNA-synth_II"/>
</dbReference>
<dbReference type="Pfam" id="PF02403">
    <property type="entry name" value="Seryl_tRNA_N"/>
    <property type="match status" value="1"/>
</dbReference>
<evidence type="ECO:0000256" key="10">
    <source>
        <dbReference type="ARBA" id="ARBA00023146"/>
    </source>
</evidence>
<comment type="caution">
    <text evidence="18">The sequence shown here is derived from an EMBL/GenBank/DDBJ whole genome shotgun (WGS) entry which is preliminary data.</text>
</comment>
<dbReference type="SUPFAM" id="SSF55681">
    <property type="entry name" value="Class II aaRS and biotin synthetases"/>
    <property type="match status" value="1"/>
</dbReference>
<evidence type="ECO:0000256" key="3">
    <source>
        <dbReference type="ARBA" id="ARBA00010728"/>
    </source>
</evidence>
<dbReference type="PIRSF" id="PIRSF001529">
    <property type="entry name" value="Ser-tRNA-synth_IIa"/>
    <property type="match status" value="1"/>
</dbReference>
<proteinExistence type="inferred from homology"/>
<evidence type="ECO:0000256" key="9">
    <source>
        <dbReference type="ARBA" id="ARBA00022917"/>
    </source>
</evidence>
<dbReference type="SUPFAM" id="SSF46589">
    <property type="entry name" value="tRNA-binding arm"/>
    <property type="match status" value="1"/>
</dbReference>
<dbReference type="EMBL" id="LAZR01008833">
    <property type="protein sequence ID" value="KKM76293.1"/>
    <property type="molecule type" value="Genomic_DNA"/>
</dbReference>
<reference evidence="18" key="1">
    <citation type="journal article" date="2015" name="Nature">
        <title>Complex archaea that bridge the gap between prokaryotes and eukaryotes.</title>
        <authorList>
            <person name="Spang A."/>
            <person name="Saw J.H."/>
            <person name="Jorgensen S.L."/>
            <person name="Zaremba-Niedzwiedzka K."/>
            <person name="Martijn J."/>
            <person name="Lind A.E."/>
            <person name="van Eijk R."/>
            <person name="Schleper C."/>
            <person name="Guy L."/>
            <person name="Ettema T.J."/>
        </authorList>
    </citation>
    <scope>NUCLEOTIDE SEQUENCE</scope>
</reference>
<dbReference type="AlphaFoldDB" id="A0A0F9K2Y3"/>
<dbReference type="GO" id="GO:0004828">
    <property type="term" value="F:serine-tRNA ligase activity"/>
    <property type="evidence" value="ECO:0007669"/>
    <property type="project" value="UniProtKB-EC"/>
</dbReference>
<keyword evidence="7" id="KW-0547">Nucleotide-binding</keyword>
<evidence type="ECO:0000256" key="11">
    <source>
        <dbReference type="ARBA" id="ARBA00031113"/>
    </source>
</evidence>
<evidence type="ECO:0000256" key="8">
    <source>
        <dbReference type="ARBA" id="ARBA00022840"/>
    </source>
</evidence>
<dbReference type="GO" id="GO:0005524">
    <property type="term" value="F:ATP binding"/>
    <property type="evidence" value="ECO:0007669"/>
    <property type="project" value="UniProtKB-KW"/>
</dbReference>
<keyword evidence="5" id="KW-0963">Cytoplasm</keyword>
<dbReference type="InterPro" id="IPR002317">
    <property type="entry name" value="Ser-tRNA-ligase_type_1"/>
</dbReference>
<gene>
    <name evidence="18" type="ORF">LCGC14_1381570</name>
</gene>
<keyword evidence="6" id="KW-0436">Ligase</keyword>
<evidence type="ECO:0000256" key="12">
    <source>
        <dbReference type="ARBA" id="ARBA00033352"/>
    </source>
</evidence>
<feature type="domain" description="Aminoacyl-transfer RNA synthetases class-II family profile" evidence="17">
    <location>
        <begin position="134"/>
        <end position="405"/>
    </location>
</feature>
<comment type="similarity">
    <text evidence="3">Belongs to the class-II aminoacyl-tRNA synthetase family. Type-1 seryl-tRNA synthetase subfamily.</text>
</comment>
<dbReference type="InterPro" id="IPR042103">
    <property type="entry name" value="SerRS_1_N_sf"/>
</dbReference>
<organism evidence="18">
    <name type="scientific">marine sediment metagenome</name>
    <dbReference type="NCBI Taxonomy" id="412755"/>
    <lineage>
        <taxon>unclassified sequences</taxon>
        <taxon>metagenomes</taxon>
        <taxon>ecological metagenomes</taxon>
    </lineage>
</organism>
<evidence type="ECO:0000256" key="7">
    <source>
        <dbReference type="ARBA" id="ARBA00022741"/>
    </source>
</evidence>
<dbReference type="Gene3D" id="3.30.930.10">
    <property type="entry name" value="Bira Bifunctional Protein, Domain 2"/>
    <property type="match status" value="1"/>
</dbReference>
<dbReference type="PANTHER" id="PTHR43697">
    <property type="entry name" value="SERYL-TRNA SYNTHETASE"/>
    <property type="match status" value="1"/>
</dbReference>
<dbReference type="GO" id="GO:0006434">
    <property type="term" value="P:seryl-tRNA aminoacylation"/>
    <property type="evidence" value="ECO:0007669"/>
    <property type="project" value="InterPro"/>
</dbReference>
<evidence type="ECO:0000256" key="14">
    <source>
        <dbReference type="ARBA" id="ARBA00047929"/>
    </source>
</evidence>
<dbReference type="InterPro" id="IPR045864">
    <property type="entry name" value="aa-tRNA-synth_II/BPL/LPL"/>
</dbReference>
<dbReference type="CDD" id="cd00770">
    <property type="entry name" value="SerRS_core"/>
    <property type="match status" value="1"/>
</dbReference>
<keyword evidence="9" id="KW-0648">Protein biosynthesis</keyword>
<dbReference type="PRINTS" id="PR00981">
    <property type="entry name" value="TRNASYNTHSER"/>
</dbReference>
<accession>A0A0F9K2Y3</accession>
<comment type="pathway">
    <text evidence="2">Aminoacyl-tRNA biosynthesis; selenocysteinyl-tRNA(Sec) biosynthesis; L-seryl-tRNA(Sec) from L-serine and tRNA(Sec): step 1/1.</text>
</comment>
<comment type="subcellular location">
    <subcellularLocation>
        <location evidence="1">Cytoplasm</location>
    </subcellularLocation>
</comment>
<evidence type="ECO:0000259" key="17">
    <source>
        <dbReference type="PROSITE" id="PS50862"/>
    </source>
</evidence>
<comment type="catalytic activity">
    <reaction evidence="14">
        <text>tRNA(Sec) + L-serine + ATP = L-seryl-tRNA(Sec) + AMP + diphosphate + H(+)</text>
        <dbReference type="Rhea" id="RHEA:42580"/>
        <dbReference type="Rhea" id="RHEA-COMP:9742"/>
        <dbReference type="Rhea" id="RHEA-COMP:10128"/>
        <dbReference type="ChEBI" id="CHEBI:15378"/>
        <dbReference type="ChEBI" id="CHEBI:30616"/>
        <dbReference type="ChEBI" id="CHEBI:33019"/>
        <dbReference type="ChEBI" id="CHEBI:33384"/>
        <dbReference type="ChEBI" id="CHEBI:78442"/>
        <dbReference type="ChEBI" id="CHEBI:78533"/>
        <dbReference type="ChEBI" id="CHEBI:456215"/>
        <dbReference type="EC" id="6.1.1.11"/>
    </reaction>
</comment>
<keyword evidence="16" id="KW-0175">Coiled coil</keyword>
<dbReference type="InterPro" id="IPR033729">
    <property type="entry name" value="SerRS_core"/>
</dbReference>
<sequence>MLDINLIREHVDAVKEGVAKKGVDSKIVDKLLRRDEVWREKAKALDDLKAEQNEVTKEIAKKHTKGALSRARLLKQQITKLSDEETHLKQQRDVLLEKLPNIPFDDVPVGKNDKDNVELRQVGKQPEFDFKPKDYLTVAEQLGIIDVKRAAVVAGSRFGYLLGGAARLEFALIQFAIETITAEGFIPVVPPVMIRPEIMRRMGKGTFIDDHDAFRIDEDDLYLVGSSEHTIGPLHIDETLREKDLPRRYVGFSTCFRREAGSYGRDTRGILRVHQFDKVEMFSFVHPEKSEEEHQFLLAIQECLMQKLELPYRVVEVCTGDMTWSDARQYDIETWLPSEKQYRETHSCSNTTDFQARGIRARFIQEGMNKPQYMHTLNATGFAIGRTIVAIIENYQTKQGTVRVPPVLQSWTGSKEIDVI</sequence>
<dbReference type="InterPro" id="IPR002314">
    <property type="entry name" value="aa-tRNA-synt_IIb"/>
</dbReference>
<evidence type="ECO:0000256" key="1">
    <source>
        <dbReference type="ARBA" id="ARBA00004496"/>
    </source>
</evidence>
<dbReference type="PANTHER" id="PTHR43697:SF1">
    <property type="entry name" value="SERINE--TRNA LIGASE"/>
    <property type="match status" value="1"/>
</dbReference>
<evidence type="ECO:0000256" key="2">
    <source>
        <dbReference type="ARBA" id="ARBA00005045"/>
    </source>
</evidence>
<evidence type="ECO:0000256" key="6">
    <source>
        <dbReference type="ARBA" id="ARBA00022598"/>
    </source>
</evidence>
<feature type="coiled-coil region" evidence="16">
    <location>
        <begin position="45"/>
        <end position="91"/>
    </location>
</feature>
<dbReference type="PROSITE" id="PS50862">
    <property type="entry name" value="AA_TRNA_LIGASE_II"/>
    <property type="match status" value="1"/>
</dbReference>
<dbReference type="EC" id="6.1.1.11" evidence="4"/>
<dbReference type="NCBIfam" id="TIGR00414">
    <property type="entry name" value="serS"/>
    <property type="match status" value="1"/>
</dbReference>
<dbReference type="InterPro" id="IPR015866">
    <property type="entry name" value="Ser-tRNA-synth_1_N"/>
</dbReference>
<dbReference type="Pfam" id="PF00587">
    <property type="entry name" value="tRNA-synt_2b"/>
    <property type="match status" value="1"/>
</dbReference>
<evidence type="ECO:0000256" key="13">
    <source>
        <dbReference type="ARBA" id="ARBA00039158"/>
    </source>
</evidence>
<evidence type="ECO:0000256" key="16">
    <source>
        <dbReference type="SAM" id="Coils"/>
    </source>
</evidence>
<keyword evidence="10" id="KW-0030">Aminoacyl-tRNA synthetase</keyword>
<evidence type="ECO:0000313" key="18">
    <source>
        <dbReference type="EMBL" id="KKM76293.1"/>
    </source>
</evidence>
<evidence type="ECO:0000256" key="15">
    <source>
        <dbReference type="ARBA" id="ARBA00048823"/>
    </source>
</evidence>
<evidence type="ECO:0000256" key="5">
    <source>
        <dbReference type="ARBA" id="ARBA00022490"/>
    </source>
</evidence>
<name>A0A0F9K2Y3_9ZZZZ</name>
<dbReference type="InterPro" id="IPR010978">
    <property type="entry name" value="tRNA-bd_arm"/>
</dbReference>
<dbReference type="HAMAP" id="MF_00176">
    <property type="entry name" value="Ser_tRNA_synth_type1"/>
    <property type="match status" value="1"/>
</dbReference>
<comment type="catalytic activity">
    <reaction evidence="15">
        <text>tRNA(Ser) + L-serine + ATP = L-seryl-tRNA(Ser) + AMP + diphosphate + H(+)</text>
        <dbReference type="Rhea" id="RHEA:12292"/>
        <dbReference type="Rhea" id="RHEA-COMP:9669"/>
        <dbReference type="Rhea" id="RHEA-COMP:9703"/>
        <dbReference type="ChEBI" id="CHEBI:15378"/>
        <dbReference type="ChEBI" id="CHEBI:30616"/>
        <dbReference type="ChEBI" id="CHEBI:33019"/>
        <dbReference type="ChEBI" id="CHEBI:33384"/>
        <dbReference type="ChEBI" id="CHEBI:78442"/>
        <dbReference type="ChEBI" id="CHEBI:78533"/>
        <dbReference type="ChEBI" id="CHEBI:456215"/>
        <dbReference type="EC" id="6.1.1.11"/>
    </reaction>
</comment>
<keyword evidence="8" id="KW-0067">ATP-binding</keyword>